<dbReference type="OrthoDB" id="2123541at2759"/>
<reference evidence="4" key="1">
    <citation type="journal article" date="2018" name="Nat. Microbiol.">
        <title>Leveraging single-cell genomics to expand the fungal tree of life.</title>
        <authorList>
            <person name="Ahrendt S.R."/>
            <person name="Quandt C.A."/>
            <person name="Ciobanu D."/>
            <person name="Clum A."/>
            <person name="Salamov A."/>
            <person name="Andreopoulos B."/>
            <person name="Cheng J.F."/>
            <person name="Woyke T."/>
            <person name="Pelin A."/>
            <person name="Henrissat B."/>
            <person name="Reynolds N.K."/>
            <person name="Benny G.L."/>
            <person name="Smith M.E."/>
            <person name="James T.Y."/>
            <person name="Grigoriev I.V."/>
        </authorList>
    </citation>
    <scope>NUCLEOTIDE SEQUENCE [LARGE SCALE GENOMIC DNA]</scope>
</reference>
<dbReference type="Pfam" id="PF00264">
    <property type="entry name" value="Tyrosinase"/>
    <property type="match status" value="1"/>
</dbReference>
<evidence type="ECO:0000313" key="4">
    <source>
        <dbReference type="Proteomes" id="UP000269721"/>
    </source>
</evidence>
<organism evidence="3 4">
    <name type="scientific">Blyttiomyces helicus</name>
    <dbReference type="NCBI Taxonomy" id="388810"/>
    <lineage>
        <taxon>Eukaryota</taxon>
        <taxon>Fungi</taxon>
        <taxon>Fungi incertae sedis</taxon>
        <taxon>Chytridiomycota</taxon>
        <taxon>Chytridiomycota incertae sedis</taxon>
        <taxon>Chytridiomycetes</taxon>
        <taxon>Chytridiomycetes incertae sedis</taxon>
        <taxon>Blyttiomyces</taxon>
    </lineage>
</organism>
<evidence type="ECO:0000256" key="1">
    <source>
        <dbReference type="SAM" id="MobiDB-lite"/>
    </source>
</evidence>
<name>A0A4P9W0Z9_9FUNG</name>
<dbReference type="InterPro" id="IPR008922">
    <property type="entry name" value="Di-copper_centre_dom_sf"/>
</dbReference>
<proteinExistence type="predicted"/>
<sequence>MVRWGGAESPGTDPNVWANDPIWDHLGKAVSDFQEIIGGPLEDIKFKFGGFREPRGIVRDYNISDVPDLQSCFDNAFAEFGAGGLGLRFGPIPHPHIICGQFCPNPEFGVAQAMLNLHFNFHDNQGGQMSNFWSPLDFLFLVHHSNIDRLYHDVQVAWQKMKLPQNKQIFGNSHLSLRLRSRTSPDVQFAAQFCVQYAPAVNGPPAASNASAASFENFSPSFFEKMFPDHPPEQRASESAAFGDFLAHTEEKVSSGTPIAGPSTVGAKNRRRSHWA</sequence>
<dbReference type="GO" id="GO:0016491">
    <property type="term" value="F:oxidoreductase activity"/>
    <property type="evidence" value="ECO:0007669"/>
    <property type="project" value="InterPro"/>
</dbReference>
<dbReference type="InterPro" id="IPR002227">
    <property type="entry name" value="Tyrosinase_Cu-bd"/>
</dbReference>
<accession>A0A4P9W0Z9</accession>
<gene>
    <name evidence="3" type="ORF">BDK51DRAFT_51953</name>
</gene>
<evidence type="ECO:0000313" key="3">
    <source>
        <dbReference type="EMBL" id="RKO85774.1"/>
    </source>
</evidence>
<dbReference type="SUPFAM" id="SSF48056">
    <property type="entry name" value="Di-copper centre-containing domain"/>
    <property type="match status" value="1"/>
</dbReference>
<dbReference type="AlphaFoldDB" id="A0A4P9W0Z9"/>
<feature type="domain" description="Tyrosinase copper-binding" evidence="2">
    <location>
        <begin position="115"/>
        <end position="153"/>
    </location>
</feature>
<dbReference type="EMBL" id="KZ998762">
    <property type="protein sequence ID" value="RKO85774.1"/>
    <property type="molecule type" value="Genomic_DNA"/>
</dbReference>
<evidence type="ECO:0000259" key="2">
    <source>
        <dbReference type="Pfam" id="PF00264"/>
    </source>
</evidence>
<feature type="region of interest" description="Disordered" evidence="1">
    <location>
        <begin position="251"/>
        <end position="276"/>
    </location>
</feature>
<keyword evidence="4" id="KW-1185">Reference proteome</keyword>
<dbReference type="Gene3D" id="1.10.1280.10">
    <property type="entry name" value="Di-copper center containing domain from catechol oxidase"/>
    <property type="match status" value="1"/>
</dbReference>
<dbReference type="Proteomes" id="UP000269721">
    <property type="component" value="Unassembled WGS sequence"/>
</dbReference>
<protein>
    <recommendedName>
        <fullName evidence="2">Tyrosinase copper-binding domain-containing protein</fullName>
    </recommendedName>
</protein>